<dbReference type="Gene3D" id="2.130.10.10">
    <property type="entry name" value="YVTN repeat-like/Quinoprotein amine dehydrogenase"/>
    <property type="match status" value="3"/>
</dbReference>
<dbReference type="InterPro" id="IPR015943">
    <property type="entry name" value="WD40/YVTN_repeat-like_dom_sf"/>
</dbReference>
<feature type="compositionally biased region" description="Low complexity" evidence="5">
    <location>
        <begin position="820"/>
        <end position="833"/>
    </location>
</feature>
<dbReference type="InterPro" id="IPR002048">
    <property type="entry name" value="EF_hand_dom"/>
</dbReference>
<feature type="repeat" description="WD" evidence="4">
    <location>
        <begin position="113"/>
        <end position="154"/>
    </location>
</feature>
<evidence type="ECO:0000256" key="5">
    <source>
        <dbReference type="SAM" id="MobiDB-lite"/>
    </source>
</evidence>
<dbReference type="GO" id="GO:0005509">
    <property type="term" value="F:calcium ion binding"/>
    <property type="evidence" value="ECO:0007669"/>
    <property type="project" value="InterPro"/>
</dbReference>
<dbReference type="InterPro" id="IPR019775">
    <property type="entry name" value="WD40_repeat_CS"/>
</dbReference>
<dbReference type="Proteomes" id="UP001515480">
    <property type="component" value="Unassembled WGS sequence"/>
</dbReference>
<dbReference type="PRINTS" id="PR00320">
    <property type="entry name" value="GPROTEINBRPT"/>
</dbReference>
<dbReference type="SUPFAM" id="SSF50978">
    <property type="entry name" value="WD40 repeat-like"/>
    <property type="match status" value="2"/>
</dbReference>
<dbReference type="Gene3D" id="1.10.238.10">
    <property type="entry name" value="EF-hand"/>
    <property type="match status" value="1"/>
</dbReference>
<keyword evidence="8" id="KW-1185">Reference proteome</keyword>
<dbReference type="InterPro" id="IPR051242">
    <property type="entry name" value="WD-EF-hand_domain"/>
</dbReference>
<evidence type="ECO:0000313" key="8">
    <source>
        <dbReference type="Proteomes" id="UP001515480"/>
    </source>
</evidence>
<dbReference type="InterPro" id="IPR018247">
    <property type="entry name" value="EF_Hand_1_Ca_BS"/>
</dbReference>
<dbReference type="PROSITE" id="PS00018">
    <property type="entry name" value="EF_HAND_1"/>
    <property type="match status" value="2"/>
</dbReference>
<feature type="repeat" description="WD" evidence="4">
    <location>
        <begin position="437"/>
        <end position="478"/>
    </location>
</feature>
<sequence>MAEATSVEDRINLHQLMELKAVFERADTDGGGSLDIDEFLEAFGEVLGKNLSYEQLTHLFMKIDANSDGSVDWDEFTQFYLLENQAAAEFTERAYTERLQEIEPKSCDPNPKHVHHRDMIAEILHVSRQEKFYTSSRDGTVRVWHASTLNHIKTVKVSHSWVTSATHFEGSNRLAVASIDRSISFFDGLTHELLPGKMTELETSPLCVGTWYEQGYEKMIVGDDCGNIALYDVHDKSNETGAGTVKASSNRITRDKRHSDWVTKVRKYPDLNFMISSSLDGTLKLGELERSRKPNTPTRVFGETEKHATSKGVYNFTWSSTVKVLASCGLERTVSLWSPYTHKPKPVAVLQGHNASVLHVAIHDDGFQLFTCSTDKTLKVWDLRTHKCLQTIHDKTHYRPENKISAMKFDPVHMRLLTGTTKLRSWPLVKMAMRSANAGHEHPICAALYNKNFNQIVSGDESAQVCVWDMQNGDMVFHFTDLHKAKMTAMAFDEAGRRLITGANDGTTKMWNFNNGACLKEFQGQGGQEVSSIIFLVEGNTKYIVTGGWNRKVSVYSDDDGGAMVEPERMIAGHEEDILAIAYSSPNFLATSGYDGKLFVWNMDSGMPKFSLSVAHANELDVDQRAIWCLIFLDQRGQTLISSSADGMLRFWNVKEGSMVWQQPANHTNGEAVVVLATEPTNSFLFTGDGLGYIKVWDCCQIVSTPGLDQRGHLIELAHWRAHDLAITSLDYIEKHNFILSASSDTRIKMWSVSTEGVLLANVLGEWPHVALDDPSTFKKVELVKPKVPGASTSATTKILDDSADGDASSGHTSGQRVNAATAASANEPAAAPEPEHTTQDLISQILSKSSAKDPLKRSHLQAGTMHKLKIHELADLPPSPRAARK</sequence>
<dbReference type="Pfam" id="PF13499">
    <property type="entry name" value="EF-hand_7"/>
    <property type="match status" value="1"/>
</dbReference>
<dbReference type="InterPro" id="IPR001680">
    <property type="entry name" value="WD40_rpt"/>
</dbReference>
<dbReference type="CDD" id="cd00200">
    <property type="entry name" value="WD40"/>
    <property type="match status" value="2"/>
</dbReference>
<name>A0AB34K267_PRYPA</name>
<dbReference type="SMART" id="SM00054">
    <property type="entry name" value="EFh"/>
    <property type="match status" value="2"/>
</dbReference>
<evidence type="ECO:0000256" key="2">
    <source>
        <dbReference type="ARBA" id="ARBA00022737"/>
    </source>
</evidence>
<feature type="repeat" description="WD" evidence="4">
    <location>
        <begin position="571"/>
        <end position="611"/>
    </location>
</feature>
<evidence type="ECO:0000256" key="4">
    <source>
        <dbReference type="PROSITE-ProRule" id="PRU00221"/>
    </source>
</evidence>
<evidence type="ECO:0000256" key="1">
    <source>
        <dbReference type="ARBA" id="ARBA00022574"/>
    </source>
</evidence>
<proteinExistence type="predicted"/>
<keyword evidence="1 4" id="KW-0853">WD repeat</keyword>
<organism evidence="7 8">
    <name type="scientific">Prymnesium parvum</name>
    <name type="common">Toxic golden alga</name>
    <dbReference type="NCBI Taxonomy" id="97485"/>
    <lineage>
        <taxon>Eukaryota</taxon>
        <taxon>Haptista</taxon>
        <taxon>Haptophyta</taxon>
        <taxon>Prymnesiophyceae</taxon>
        <taxon>Prymnesiales</taxon>
        <taxon>Prymnesiaceae</taxon>
        <taxon>Prymnesium</taxon>
    </lineage>
</organism>
<evidence type="ECO:0000313" key="7">
    <source>
        <dbReference type="EMBL" id="KAL1528079.1"/>
    </source>
</evidence>
<dbReference type="Pfam" id="PF00400">
    <property type="entry name" value="WD40"/>
    <property type="match status" value="7"/>
</dbReference>
<dbReference type="PROSITE" id="PS00678">
    <property type="entry name" value="WD_REPEATS_1"/>
    <property type="match status" value="4"/>
</dbReference>
<dbReference type="PANTHER" id="PTHR44324">
    <property type="entry name" value="WD40 REPEAT DOMAIN 95"/>
    <property type="match status" value="1"/>
</dbReference>
<accession>A0AB34K267</accession>
<feature type="domain" description="EF-hand" evidence="6">
    <location>
        <begin position="14"/>
        <end position="49"/>
    </location>
</feature>
<feature type="repeat" description="WD" evidence="4">
    <location>
        <begin position="480"/>
        <end position="521"/>
    </location>
</feature>
<feature type="repeat" description="WD" evidence="4">
    <location>
        <begin position="620"/>
        <end position="662"/>
    </location>
</feature>
<dbReference type="InterPro" id="IPR020472">
    <property type="entry name" value="WD40_PAC1"/>
</dbReference>
<dbReference type="PANTHER" id="PTHR44324:SF4">
    <property type="entry name" value="WD40 REPEAT DOMAIN 95"/>
    <property type="match status" value="1"/>
</dbReference>
<dbReference type="CDD" id="cd00051">
    <property type="entry name" value="EFh"/>
    <property type="match status" value="1"/>
</dbReference>
<reference evidence="7 8" key="1">
    <citation type="journal article" date="2024" name="Science">
        <title>Giant polyketide synthase enzymes in the biosynthesis of giant marine polyether toxins.</title>
        <authorList>
            <person name="Fallon T.R."/>
            <person name="Shende V.V."/>
            <person name="Wierzbicki I.H."/>
            <person name="Pendleton A.L."/>
            <person name="Watervoot N.F."/>
            <person name="Auber R.P."/>
            <person name="Gonzalez D.J."/>
            <person name="Wisecaver J.H."/>
            <person name="Moore B.S."/>
        </authorList>
    </citation>
    <scope>NUCLEOTIDE SEQUENCE [LARGE SCALE GENOMIC DNA]</scope>
    <source>
        <strain evidence="7 8">12B1</strain>
    </source>
</reference>
<gene>
    <name evidence="7" type="ORF">AB1Y20_009445</name>
</gene>
<dbReference type="PROSITE" id="PS50222">
    <property type="entry name" value="EF_HAND_2"/>
    <property type="match status" value="2"/>
</dbReference>
<dbReference type="PROSITE" id="PS50294">
    <property type="entry name" value="WD_REPEATS_REGION"/>
    <property type="match status" value="4"/>
</dbReference>
<comment type="caution">
    <text evidence="7">The sequence shown here is derived from an EMBL/GenBank/DDBJ whole genome shotgun (WGS) entry which is preliminary data.</text>
</comment>
<feature type="region of interest" description="Disordered" evidence="5">
    <location>
        <begin position="792"/>
        <end position="886"/>
    </location>
</feature>
<dbReference type="SUPFAM" id="SSF47473">
    <property type="entry name" value="EF-hand"/>
    <property type="match status" value="1"/>
</dbReference>
<feature type="repeat" description="WD" evidence="4">
    <location>
        <begin position="720"/>
        <end position="761"/>
    </location>
</feature>
<feature type="compositionally biased region" description="Polar residues" evidence="5">
    <location>
        <begin position="840"/>
        <end position="850"/>
    </location>
</feature>
<dbReference type="InterPro" id="IPR036322">
    <property type="entry name" value="WD40_repeat_dom_sf"/>
</dbReference>
<feature type="repeat" description="WD" evidence="4">
    <location>
        <begin position="350"/>
        <end position="391"/>
    </location>
</feature>
<dbReference type="AlphaFoldDB" id="A0AB34K267"/>
<evidence type="ECO:0000259" key="6">
    <source>
        <dbReference type="PROSITE" id="PS50222"/>
    </source>
</evidence>
<dbReference type="SMART" id="SM00320">
    <property type="entry name" value="WD40"/>
    <property type="match status" value="13"/>
</dbReference>
<feature type="domain" description="EF-hand" evidence="6">
    <location>
        <begin position="51"/>
        <end position="86"/>
    </location>
</feature>
<dbReference type="PROSITE" id="PS50082">
    <property type="entry name" value="WD_REPEATS_2"/>
    <property type="match status" value="7"/>
</dbReference>
<dbReference type="InterPro" id="IPR011992">
    <property type="entry name" value="EF-hand-dom_pair"/>
</dbReference>
<evidence type="ECO:0000256" key="3">
    <source>
        <dbReference type="ARBA" id="ARBA00022837"/>
    </source>
</evidence>
<protein>
    <recommendedName>
        <fullName evidence="6">EF-hand domain-containing protein</fullName>
    </recommendedName>
</protein>
<dbReference type="EMBL" id="JBGBPQ010000002">
    <property type="protein sequence ID" value="KAL1528079.1"/>
    <property type="molecule type" value="Genomic_DNA"/>
</dbReference>
<dbReference type="SUPFAM" id="SSF82171">
    <property type="entry name" value="DPP6 N-terminal domain-like"/>
    <property type="match status" value="1"/>
</dbReference>
<keyword evidence="3" id="KW-0106">Calcium</keyword>
<keyword evidence="2" id="KW-0677">Repeat</keyword>